<feature type="transmembrane region" description="Helical" evidence="9">
    <location>
        <begin position="6"/>
        <end position="28"/>
    </location>
</feature>
<dbReference type="CDD" id="cd02520">
    <property type="entry name" value="Glucosylceramide_synthase"/>
    <property type="match status" value="1"/>
</dbReference>
<evidence type="ECO:0000313" key="11">
    <source>
        <dbReference type="Proteomes" id="UP001623290"/>
    </source>
</evidence>
<dbReference type="Gene3D" id="3.90.550.10">
    <property type="entry name" value="Spore Coat Polysaccharide Biosynthesis Protein SpsA, Chain A"/>
    <property type="match status" value="1"/>
</dbReference>
<dbReference type="EMBL" id="CP135443">
    <property type="protein sequence ID" value="WRY34266.1"/>
    <property type="molecule type" value="Genomic_DNA"/>
</dbReference>
<dbReference type="SUPFAM" id="SSF53448">
    <property type="entry name" value="Nucleotide-diphospho-sugar transferases"/>
    <property type="match status" value="1"/>
</dbReference>
<reference evidence="10 11" key="1">
    <citation type="submission" date="2023-09" db="EMBL/GenBank/DDBJ databases">
        <title>Thioclava shenzhenensis sp. nov., a multidrug resistant bacteria-antagonizing species isolated from coastal seawater.</title>
        <authorList>
            <person name="Long M."/>
        </authorList>
    </citation>
    <scope>NUCLEOTIDE SEQUENCE [LARGE SCALE GENOMIC DNA]</scope>
    <source>
        <strain evidence="10 11">FTW29</strain>
    </source>
</reference>
<protein>
    <submittedName>
        <fullName evidence="10">Ceramide glucosyltransferase</fullName>
    </submittedName>
</protein>
<evidence type="ECO:0000256" key="1">
    <source>
        <dbReference type="ARBA" id="ARBA00004141"/>
    </source>
</evidence>
<dbReference type="Proteomes" id="UP001623290">
    <property type="component" value="Chromosome"/>
</dbReference>
<evidence type="ECO:0000256" key="2">
    <source>
        <dbReference type="ARBA" id="ARBA00004760"/>
    </source>
</evidence>
<dbReference type="PANTHER" id="PTHR12726:SF0">
    <property type="entry name" value="CERAMIDE GLUCOSYLTRANSFERASE"/>
    <property type="match status" value="1"/>
</dbReference>
<dbReference type="PANTHER" id="PTHR12726">
    <property type="entry name" value="CERAMIDE GLUCOSYLTRANSFERASE"/>
    <property type="match status" value="1"/>
</dbReference>
<name>A0ABZ1DZN6_9RHOB</name>
<organism evidence="10 11">
    <name type="scientific">Thioclava litoralis</name>
    <dbReference type="NCBI Taxonomy" id="3076557"/>
    <lineage>
        <taxon>Bacteria</taxon>
        <taxon>Pseudomonadati</taxon>
        <taxon>Pseudomonadota</taxon>
        <taxon>Alphaproteobacteria</taxon>
        <taxon>Rhodobacterales</taxon>
        <taxon>Paracoccaceae</taxon>
        <taxon>Thioclava</taxon>
    </lineage>
</organism>
<evidence type="ECO:0000256" key="8">
    <source>
        <dbReference type="ARBA" id="ARBA00023136"/>
    </source>
</evidence>
<keyword evidence="6 9" id="KW-0812">Transmembrane</keyword>
<comment type="pathway">
    <text evidence="3">Sphingolipid metabolism.</text>
</comment>
<feature type="transmembrane region" description="Helical" evidence="9">
    <location>
        <begin position="301"/>
        <end position="318"/>
    </location>
</feature>
<evidence type="ECO:0000256" key="7">
    <source>
        <dbReference type="ARBA" id="ARBA00022989"/>
    </source>
</evidence>
<keyword evidence="11" id="KW-1185">Reference proteome</keyword>
<comment type="subcellular location">
    <subcellularLocation>
        <location evidence="1">Membrane</location>
        <topology evidence="1">Multi-pass membrane protein</topology>
    </subcellularLocation>
</comment>
<keyword evidence="7 9" id="KW-1133">Transmembrane helix</keyword>
<keyword evidence="8 9" id="KW-0472">Membrane</keyword>
<accession>A0ABZ1DZN6</accession>
<evidence type="ECO:0000256" key="9">
    <source>
        <dbReference type="SAM" id="Phobius"/>
    </source>
</evidence>
<keyword evidence="5" id="KW-0808">Transferase</keyword>
<evidence type="ECO:0000256" key="6">
    <source>
        <dbReference type="ARBA" id="ARBA00022692"/>
    </source>
</evidence>
<comment type="pathway">
    <text evidence="2">Lipid metabolism; sphingolipid metabolism.</text>
</comment>
<sequence length="373" mass="41085">MTTLDFLLLALVAVLLGIELVTVALCLWRYRSTEVSAPVSQPKFTLLRPVCGLDRFDAETLESSFLLDYSDYEVIFCAAQHEDPAVAVLRGLVAKYPHVPAQILIGDDRITGNPKLNNLEKGVQRAVGEWLAMADANLLLPADYFTRILEVVQADTGLVTSPPIGTRAENLWGAVEAAFLNSFQARWQISADMLGNGFAQGKTLCWRRDVLAAAGGLVALGQDLAEDVASTKAVRAQGLKVRLVRHPFTQPVGRRSFRAVWDRQLRWARVRRDGFLAIFAAEILLGPWLPALLLLGMGQGALVPVLWGLWYLAEWGLARVAGWPHGPRDVAAMVLRDILMPALWAVTWTRRGFEWRGSAMDRGGSLTPPKAVK</sequence>
<gene>
    <name evidence="10" type="ORF">RPE78_02960</name>
</gene>
<evidence type="ECO:0000256" key="5">
    <source>
        <dbReference type="ARBA" id="ARBA00022679"/>
    </source>
</evidence>
<dbReference type="Pfam" id="PF13506">
    <property type="entry name" value="Glyco_transf_21"/>
    <property type="match status" value="1"/>
</dbReference>
<evidence type="ECO:0000256" key="4">
    <source>
        <dbReference type="ARBA" id="ARBA00022676"/>
    </source>
</evidence>
<proteinExistence type="predicted"/>
<evidence type="ECO:0000256" key="3">
    <source>
        <dbReference type="ARBA" id="ARBA00004991"/>
    </source>
</evidence>
<dbReference type="InterPro" id="IPR029044">
    <property type="entry name" value="Nucleotide-diphossugar_trans"/>
</dbReference>
<dbReference type="InterPro" id="IPR025993">
    <property type="entry name" value="Ceramide_glucosylTrfase"/>
</dbReference>
<evidence type="ECO:0000313" key="10">
    <source>
        <dbReference type="EMBL" id="WRY34266.1"/>
    </source>
</evidence>
<keyword evidence="4" id="KW-0328">Glycosyltransferase</keyword>
<dbReference type="RefSeq" id="WP_406721205.1">
    <property type="nucleotide sequence ID" value="NZ_CP135443.1"/>
</dbReference>
<feature type="transmembrane region" description="Helical" evidence="9">
    <location>
        <begin position="274"/>
        <end position="295"/>
    </location>
</feature>